<evidence type="ECO:0000256" key="9">
    <source>
        <dbReference type="SAM" id="Coils"/>
    </source>
</evidence>
<dbReference type="PANTHER" id="PTHR11246:SF5">
    <property type="entry name" value="PRE-MRNA-SPLICING FACTOR SYF1"/>
    <property type="match status" value="1"/>
</dbReference>
<dbReference type="AlphaFoldDB" id="A0A8C8JHH9"/>
<dbReference type="Gene3D" id="1.25.40.10">
    <property type="entry name" value="Tetratricopeptide repeat domain"/>
    <property type="match status" value="2"/>
</dbReference>
<reference evidence="14" key="2">
    <citation type="submission" date="2025-09" db="UniProtKB">
        <authorList>
            <consortium name="Ensembl"/>
        </authorList>
    </citation>
    <scope>IDENTIFICATION</scope>
</reference>
<keyword evidence="3" id="KW-0507">mRNA processing</keyword>
<evidence type="ECO:0000256" key="8">
    <source>
        <dbReference type="ARBA" id="ARBA00039472"/>
    </source>
</evidence>
<keyword evidence="4" id="KW-0747">Spliceosome</keyword>
<feature type="domain" description="Pre-mRNA-splicing factor Syf1/CRNKL1-like C-terminal HAT-repeats" evidence="12">
    <location>
        <begin position="343"/>
        <end position="731"/>
    </location>
</feature>
<keyword evidence="7" id="KW-0539">Nucleus</keyword>
<evidence type="ECO:0000259" key="12">
    <source>
        <dbReference type="Pfam" id="PF23231"/>
    </source>
</evidence>
<dbReference type="InterPro" id="IPR019734">
    <property type="entry name" value="TPR_rpt"/>
</dbReference>
<dbReference type="GO" id="GO:0000974">
    <property type="term" value="C:Prp19 complex"/>
    <property type="evidence" value="ECO:0007669"/>
    <property type="project" value="TreeGrafter"/>
</dbReference>
<dbReference type="FunFam" id="1.25.40.10:FF:000411">
    <property type="entry name" value="pre-mRNA-splicing factor SYF1"/>
    <property type="match status" value="1"/>
</dbReference>
<feature type="domain" description="Pre-mRNA-splicing factor Syf1-like N-terminal HAT-repeats" evidence="13">
    <location>
        <begin position="1"/>
        <end position="83"/>
    </location>
</feature>
<proteinExistence type="inferred from homology"/>
<dbReference type="Ensembl" id="ENSOTST00005099107.2">
    <property type="protein sequence ID" value="ENSOTSP00005091334.2"/>
    <property type="gene ID" value="ENSOTSG00005042085.2"/>
</dbReference>
<evidence type="ECO:0000256" key="4">
    <source>
        <dbReference type="ARBA" id="ARBA00022728"/>
    </source>
</evidence>
<feature type="compositionally biased region" description="Acidic residues" evidence="10">
    <location>
        <begin position="772"/>
        <end position="788"/>
    </location>
</feature>
<evidence type="ECO:0000259" key="13">
    <source>
        <dbReference type="Pfam" id="PF23233"/>
    </source>
</evidence>
<dbReference type="InterPro" id="IPR003107">
    <property type="entry name" value="HAT"/>
</dbReference>
<dbReference type="InterPro" id="IPR055430">
    <property type="entry name" value="HAT_Syf1_CNRKL1_C"/>
</dbReference>
<dbReference type="InterPro" id="IPR056350">
    <property type="entry name" value="HAT_Syf1_central"/>
</dbReference>
<dbReference type="Pfam" id="PF23233">
    <property type="entry name" value="HAT_Syf1_CNRKL1_N"/>
    <property type="match status" value="1"/>
</dbReference>
<dbReference type="Pfam" id="PF23220">
    <property type="entry name" value="HAT_Syf1_M"/>
    <property type="match status" value="1"/>
</dbReference>
<evidence type="ECO:0000259" key="11">
    <source>
        <dbReference type="Pfam" id="PF23220"/>
    </source>
</evidence>
<evidence type="ECO:0000256" key="10">
    <source>
        <dbReference type="SAM" id="MobiDB-lite"/>
    </source>
</evidence>
<accession>A0A8C8JHH9</accession>
<dbReference type="FunFam" id="1.25.40.10:FF:000137">
    <property type="entry name" value="Pre-mRNA-splicing factor syf1"/>
    <property type="match status" value="1"/>
</dbReference>
<keyword evidence="5" id="KW-0677">Repeat</keyword>
<dbReference type="PANTHER" id="PTHR11246">
    <property type="entry name" value="PRE-MRNA SPLICING FACTOR"/>
    <property type="match status" value="1"/>
</dbReference>
<evidence type="ECO:0000256" key="5">
    <source>
        <dbReference type="ARBA" id="ARBA00022737"/>
    </source>
</evidence>
<dbReference type="InterPro" id="IPR055433">
    <property type="entry name" value="HAT_Syf1-like_N"/>
</dbReference>
<keyword evidence="6" id="KW-0508">mRNA splicing</keyword>
<evidence type="ECO:0000256" key="3">
    <source>
        <dbReference type="ARBA" id="ARBA00022664"/>
    </source>
</evidence>
<dbReference type="GO" id="GO:0071014">
    <property type="term" value="C:post-mRNA release spliceosomal complex"/>
    <property type="evidence" value="ECO:0007669"/>
    <property type="project" value="TreeGrafter"/>
</dbReference>
<dbReference type="SMART" id="SM00028">
    <property type="entry name" value="TPR"/>
    <property type="match status" value="3"/>
</dbReference>
<feature type="domain" description="Pre-mRNA-splicing factor SYF1 central HAT repeats" evidence="11">
    <location>
        <begin position="137"/>
        <end position="341"/>
    </location>
</feature>
<dbReference type="InterPro" id="IPR011990">
    <property type="entry name" value="TPR-like_helical_dom_sf"/>
</dbReference>
<dbReference type="GO" id="GO:0071007">
    <property type="term" value="C:U2-type catalytic step 2 spliceosome"/>
    <property type="evidence" value="ECO:0007669"/>
    <property type="project" value="TreeGrafter"/>
</dbReference>
<name>A0A8C8JHH9_ONCTS</name>
<dbReference type="FunFam" id="1.25.40.10:FF:001071">
    <property type="entry name" value="pre-mRNA-splicing factor SYF1-like"/>
    <property type="match status" value="1"/>
</dbReference>
<evidence type="ECO:0000256" key="2">
    <source>
        <dbReference type="ARBA" id="ARBA00008644"/>
    </source>
</evidence>
<keyword evidence="9" id="KW-0175">Coiled coil</keyword>
<feature type="region of interest" description="Disordered" evidence="10">
    <location>
        <begin position="763"/>
        <end position="794"/>
    </location>
</feature>
<feature type="coiled-coil region" evidence="9">
    <location>
        <begin position="722"/>
        <end position="749"/>
    </location>
</feature>
<sequence>EEIIRNPYSVKCWMRYIEFKQNGVKSVLNMIYERALKELPGSYKLWYNYLRERRKQVKGKCITEPAYEEINNCHERALVFMHKEWTRQYTCVQRIFSRLNAFSSLPHKQQCDIPELLDKCPLGFDSLSLQLSPENAEEYIDYLRSCSKLDEAAVRLAAVVNDESFVSKEGKSNYQLWHELCDLISQNPDKVNSLNVGAIIRGGLTRFTDQLGKLWCSLADYYIRSGHFEKARDVYEEAILTVVTVRDFTQVFDSYAQFEESMIAAKMETTSEMGKDEEEDIDLELRLARFEQLIARRPLLLNSVLLRQNPHNVHEWHKRVKLYEGKPRQIINTYTEAVQTVDPMKATGKPSSLWVSFAKFYEENEQLDDARTIFEKATKVNYKQVDDLAGVWCEYGEMELRHENYEQALRILRKATAIPSKKAEYFDVSEPVQNRVYKSLKVWSMLADLEESMGTFQSTKAVYDRIIDLRIATPQIIINYAMFLEEHNYFEESFKAYERGIALFRWPNVYDIWNTYLTKFIDRYGGKKLERARDLFEQALDGCPAKFAKTIYLLYAKLEEEFGLARHAMAVYERATQAVDNTERHHMFNIYIKRAAEIYGVTYTRAIYQKAIEVLPDEHSRDMCLRFADMESKLGEIDRGRAIYSYCSQICDPRMTATFWQTWKEFEIRHGNEDTIREMLRIKRSVQATYNTQVNFMSSQMMKATTNATGTISDLAPGQMGLDDMKLLEQQAQLLAAEAEQDKPKLKEKILFVRSDTSRSELAELAKQANPDEIDIDDEDEDGDEDQGPEGKLQHHWEGGVVVEQGAMLQNIHIEVDCVDTENDSVIEYRTMPTLYLTFLSAMF</sequence>
<dbReference type="SUPFAM" id="SSF48452">
    <property type="entry name" value="TPR-like"/>
    <property type="match status" value="3"/>
</dbReference>
<dbReference type="FunFam" id="1.25.40.10:FF:000023">
    <property type="entry name" value="Pre-mRNA-splicing factor SYF1"/>
    <property type="match status" value="1"/>
</dbReference>
<evidence type="ECO:0000256" key="1">
    <source>
        <dbReference type="ARBA" id="ARBA00004123"/>
    </source>
</evidence>
<comment type="subcellular location">
    <subcellularLocation>
        <location evidence="1">Nucleus</location>
    </subcellularLocation>
</comment>
<organism evidence="14 15">
    <name type="scientific">Oncorhynchus tshawytscha</name>
    <name type="common">Chinook salmon</name>
    <name type="synonym">Salmo tshawytscha</name>
    <dbReference type="NCBI Taxonomy" id="74940"/>
    <lineage>
        <taxon>Eukaryota</taxon>
        <taxon>Metazoa</taxon>
        <taxon>Chordata</taxon>
        <taxon>Craniata</taxon>
        <taxon>Vertebrata</taxon>
        <taxon>Euteleostomi</taxon>
        <taxon>Actinopterygii</taxon>
        <taxon>Neopterygii</taxon>
        <taxon>Teleostei</taxon>
        <taxon>Protacanthopterygii</taxon>
        <taxon>Salmoniformes</taxon>
        <taxon>Salmonidae</taxon>
        <taxon>Salmoninae</taxon>
        <taxon>Oncorhynchus</taxon>
    </lineage>
</organism>
<reference evidence="14" key="1">
    <citation type="submission" date="2025-08" db="UniProtKB">
        <authorList>
            <consortium name="Ensembl"/>
        </authorList>
    </citation>
    <scope>IDENTIFICATION</scope>
</reference>
<comment type="similarity">
    <text evidence="2">Belongs to the crooked-neck family.</text>
</comment>
<dbReference type="Pfam" id="PF23231">
    <property type="entry name" value="HAT_Syf1_CNRKL1_C"/>
    <property type="match status" value="1"/>
</dbReference>
<evidence type="ECO:0000313" key="15">
    <source>
        <dbReference type="Proteomes" id="UP000694402"/>
    </source>
</evidence>
<gene>
    <name evidence="14" type="primary">XAB2</name>
</gene>
<dbReference type="GO" id="GO:0000349">
    <property type="term" value="P:generation of catalytic spliceosome for first transesterification step"/>
    <property type="evidence" value="ECO:0007669"/>
    <property type="project" value="TreeGrafter"/>
</dbReference>
<evidence type="ECO:0000256" key="7">
    <source>
        <dbReference type="ARBA" id="ARBA00023242"/>
    </source>
</evidence>
<protein>
    <recommendedName>
        <fullName evidence="8">Pre-mRNA-splicing factor SYF1</fullName>
    </recommendedName>
</protein>
<dbReference type="Proteomes" id="UP000694402">
    <property type="component" value="Unassembled WGS sequence"/>
</dbReference>
<dbReference type="GeneTree" id="ENSGT00550000075140"/>
<evidence type="ECO:0000256" key="6">
    <source>
        <dbReference type="ARBA" id="ARBA00023187"/>
    </source>
</evidence>
<evidence type="ECO:0000313" key="14">
    <source>
        <dbReference type="Ensembl" id="ENSOTSP00005091334.2"/>
    </source>
</evidence>
<dbReference type="SMART" id="SM00386">
    <property type="entry name" value="HAT"/>
    <property type="match status" value="9"/>
</dbReference>
<dbReference type="InterPro" id="IPR045075">
    <property type="entry name" value="Syf1-like"/>
</dbReference>
<keyword evidence="15" id="KW-1185">Reference proteome</keyword>